<dbReference type="WBParaSite" id="PS1159_v2.g10968.t1">
    <property type="protein sequence ID" value="PS1159_v2.g10968.t1"/>
    <property type="gene ID" value="PS1159_v2.g10968"/>
</dbReference>
<dbReference type="Proteomes" id="UP000887580">
    <property type="component" value="Unplaced"/>
</dbReference>
<proteinExistence type="predicted"/>
<organism evidence="1 2">
    <name type="scientific">Panagrolaimus sp. PS1159</name>
    <dbReference type="NCBI Taxonomy" id="55785"/>
    <lineage>
        <taxon>Eukaryota</taxon>
        <taxon>Metazoa</taxon>
        <taxon>Ecdysozoa</taxon>
        <taxon>Nematoda</taxon>
        <taxon>Chromadorea</taxon>
        <taxon>Rhabditida</taxon>
        <taxon>Tylenchina</taxon>
        <taxon>Panagrolaimomorpha</taxon>
        <taxon>Panagrolaimoidea</taxon>
        <taxon>Panagrolaimidae</taxon>
        <taxon>Panagrolaimus</taxon>
    </lineage>
</organism>
<evidence type="ECO:0000313" key="2">
    <source>
        <dbReference type="WBParaSite" id="PS1159_v2.g10968.t1"/>
    </source>
</evidence>
<accession>A0AC35EUV8</accession>
<name>A0AC35EUV8_9BILA</name>
<evidence type="ECO:0000313" key="1">
    <source>
        <dbReference type="Proteomes" id="UP000887580"/>
    </source>
</evidence>
<sequence>MVEITLTIIIILYSLLALTGLIGNIWVMTTVISQLVGCCMSPSFHTRRRTPIVGVQSSACLYLLLLSVVDMMSILPVPFIISDLTNSKFNYENWLCKLVFSCEGANKSLSPFVLTALSVDRYIAVCKPTYVWMRQTRFAFGIIILCFCLSLCFILPVTLRSGVVIIPHDNKTYVKCSVDMPRTFTLLLIFICYIMPLIFICLVYIAILRRLYKHTHLSTVGRRTSISLSRVVKCSVLVVMFYFICWTPYYLFQIYVQFFISPPGT</sequence>
<protein>
    <submittedName>
        <fullName evidence="2">G-protein coupled receptors family 1 profile domain-containing protein</fullName>
    </submittedName>
</protein>
<reference evidence="2" key="1">
    <citation type="submission" date="2022-11" db="UniProtKB">
        <authorList>
            <consortium name="WormBaseParasite"/>
        </authorList>
    </citation>
    <scope>IDENTIFICATION</scope>
</reference>